<evidence type="ECO:0000313" key="2">
    <source>
        <dbReference type="Proteomes" id="UP000030656"/>
    </source>
</evidence>
<dbReference type="EMBL" id="KI927803">
    <property type="protein sequence ID" value="ETW32278.1"/>
    <property type="molecule type" value="Genomic_DNA"/>
</dbReference>
<organism evidence="1 2">
    <name type="scientific">Plasmodium falciparum FCH/4</name>
    <dbReference type="NCBI Taxonomy" id="1036724"/>
    <lineage>
        <taxon>Eukaryota</taxon>
        <taxon>Sar</taxon>
        <taxon>Alveolata</taxon>
        <taxon>Apicomplexa</taxon>
        <taxon>Aconoidasida</taxon>
        <taxon>Haemosporida</taxon>
        <taxon>Plasmodiidae</taxon>
        <taxon>Plasmodium</taxon>
        <taxon>Plasmodium (Laverania)</taxon>
    </lineage>
</organism>
<dbReference type="AlphaFoldDB" id="A0A024VVD4"/>
<reference evidence="1 2" key="1">
    <citation type="submission" date="2013-02" db="EMBL/GenBank/DDBJ databases">
        <title>The Genome Annotation of Plasmodium falciparum FCH/4.</title>
        <authorList>
            <consortium name="The Broad Institute Genome Sequencing Platform"/>
            <consortium name="The Broad Institute Genome Sequencing Center for Infectious Disease"/>
            <person name="Neafsey D."/>
            <person name="Hoffman S."/>
            <person name="Volkman S."/>
            <person name="Rosenthal P."/>
            <person name="Walker B."/>
            <person name="Young S.K."/>
            <person name="Zeng Q."/>
            <person name="Gargeya S."/>
            <person name="Fitzgerald M."/>
            <person name="Haas B."/>
            <person name="Abouelleil A."/>
            <person name="Allen A.W."/>
            <person name="Alvarado L."/>
            <person name="Arachchi H.M."/>
            <person name="Berlin A.M."/>
            <person name="Chapman S.B."/>
            <person name="Gainer-Dewar J."/>
            <person name="Goldberg J."/>
            <person name="Griggs A."/>
            <person name="Gujja S."/>
            <person name="Hansen M."/>
            <person name="Howarth C."/>
            <person name="Imamovic A."/>
            <person name="Ireland A."/>
            <person name="Larimer J."/>
            <person name="McCowan C."/>
            <person name="Murphy C."/>
            <person name="Pearson M."/>
            <person name="Poon T.W."/>
            <person name="Priest M."/>
            <person name="Roberts A."/>
            <person name="Saif S."/>
            <person name="Shea T."/>
            <person name="Sisk P."/>
            <person name="Sykes S."/>
            <person name="Wortman J."/>
            <person name="Nusbaum C."/>
            <person name="Birren B."/>
        </authorList>
    </citation>
    <scope>NUCLEOTIDE SEQUENCE [LARGE SCALE GENOMIC DNA]</scope>
    <source>
        <strain evidence="1 2">FCH/4</strain>
    </source>
</reference>
<gene>
    <name evidence="1" type="ORF">PFFCH_00283</name>
</gene>
<evidence type="ECO:0000313" key="1">
    <source>
        <dbReference type="EMBL" id="ETW32278.1"/>
    </source>
</evidence>
<dbReference type="OrthoDB" id="541276at2759"/>
<name>A0A024VVD4_PLAFA</name>
<proteinExistence type="predicted"/>
<reference evidence="1 2" key="2">
    <citation type="submission" date="2013-02" db="EMBL/GenBank/DDBJ databases">
        <title>The Genome Sequence of Plasmodium falciparum FCH/4.</title>
        <authorList>
            <consortium name="The Broad Institute Genome Sequencing Platform"/>
            <consortium name="The Broad Institute Genome Sequencing Center for Infectious Disease"/>
            <person name="Neafsey D."/>
            <person name="Cheeseman I."/>
            <person name="Volkman S."/>
            <person name="Adams J."/>
            <person name="Walker B."/>
            <person name="Young S.K."/>
            <person name="Zeng Q."/>
            <person name="Gargeya S."/>
            <person name="Fitzgerald M."/>
            <person name="Haas B."/>
            <person name="Abouelleil A."/>
            <person name="Alvarado L."/>
            <person name="Arachchi H.M."/>
            <person name="Berlin A.M."/>
            <person name="Chapman S.B."/>
            <person name="Dewar J."/>
            <person name="Goldberg J."/>
            <person name="Griggs A."/>
            <person name="Gujja S."/>
            <person name="Hansen M."/>
            <person name="Howarth C."/>
            <person name="Imamovic A."/>
            <person name="Larimer J."/>
            <person name="McCowan C."/>
            <person name="Murphy C."/>
            <person name="Neiman D."/>
            <person name="Pearson M."/>
            <person name="Priest M."/>
            <person name="Roberts A."/>
            <person name="Saif S."/>
            <person name="Shea T."/>
            <person name="Sisk P."/>
            <person name="Sykes S."/>
            <person name="Wortman J."/>
            <person name="Nusbaum C."/>
            <person name="Birren B."/>
        </authorList>
    </citation>
    <scope>NUCLEOTIDE SEQUENCE [LARGE SCALE GENOMIC DNA]</scope>
    <source>
        <strain evidence="1 2">FCH/4</strain>
    </source>
</reference>
<sequence length="49" mass="5720">MLSNGVDILLYRREKHSNIDIVDEKTRMMAQQTIVCAENIILNLEEDNE</sequence>
<accession>A0A024VVD4</accession>
<protein>
    <submittedName>
        <fullName evidence="1">Uncharacterized protein</fullName>
    </submittedName>
</protein>
<dbReference type="Proteomes" id="UP000030656">
    <property type="component" value="Unassembled WGS sequence"/>
</dbReference>